<sequence length="142" mass="16060">MGVKKEQEMRLAVIVANQVLLGRKVLPVRCKGINISATSAAINLCTSHSCIRQQETRLQATLGRLKVFDGIPPPHERRKRMVVPDDGAPEANTEVCFPCTEGFMLQNNDFPERTYQTTRRTEKDSTVKGRPVTYTYCTPWHL</sequence>
<dbReference type="Bgee" id="ENSXETG00000034592">
    <property type="expression patterns" value="Expressed in ovary"/>
</dbReference>
<dbReference type="SUPFAM" id="SSF52161">
    <property type="entry name" value="Ribosomal protein L13"/>
    <property type="match status" value="1"/>
</dbReference>
<evidence type="ECO:0000313" key="1">
    <source>
        <dbReference type="Ensembl" id="ENSXETP00000064736"/>
    </source>
</evidence>
<reference evidence="1" key="2">
    <citation type="submission" date="2020-05" db="UniProtKB">
        <authorList>
            <consortium name="Ensembl"/>
        </authorList>
    </citation>
    <scope>IDENTIFICATION</scope>
</reference>
<dbReference type="Ensembl" id="ENSXETT00000100079">
    <property type="protein sequence ID" value="ENSXETP00000064736"/>
    <property type="gene ID" value="ENSXETG00000034592"/>
</dbReference>
<dbReference type="InterPro" id="IPR036899">
    <property type="entry name" value="Ribosomal_uL13_sf"/>
</dbReference>
<dbReference type="GO" id="GO:0006412">
    <property type="term" value="P:translation"/>
    <property type="evidence" value="ECO:0007669"/>
    <property type="project" value="InterPro"/>
</dbReference>
<organism evidence="1">
    <name type="scientific">Xenopus tropicalis</name>
    <name type="common">Western clawed frog</name>
    <name type="synonym">Silurana tropicalis</name>
    <dbReference type="NCBI Taxonomy" id="8364"/>
    <lineage>
        <taxon>Eukaryota</taxon>
        <taxon>Metazoa</taxon>
        <taxon>Chordata</taxon>
        <taxon>Craniata</taxon>
        <taxon>Vertebrata</taxon>
        <taxon>Euteleostomi</taxon>
        <taxon>Amphibia</taxon>
        <taxon>Batrachia</taxon>
        <taxon>Anura</taxon>
        <taxon>Pipoidea</taxon>
        <taxon>Pipidae</taxon>
        <taxon>Xenopodinae</taxon>
        <taxon>Xenopus</taxon>
        <taxon>Silurana</taxon>
    </lineage>
</organism>
<accession>A0A6I8PW98</accession>
<proteinExistence type="predicted"/>
<protein>
    <submittedName>
        <fullName evidence="1">Uncharacterized protein</fullName>
    </submittedName>
</protein>
<dbReference type="GO" id="GO:0005840">
    <property type="term" value="C:ribosome"/>
    <property type="evidence" value="ECO:0007669"/>
    <property type="project" value="InterPro"/>
</dbReference>
<dbReference type="GO" id="GO:0003735">
    <property type="term" value="F:structural constituent of ribosome"/>
    <property type="evidence" value="ECO:0007669"/>
    <property type="project" value="InterPro"/>
</dbReference>
<name>A0A6I8PW98_XENTR</name>
<reference evidence="1" key="1">
    <citation type="journal article" date="2010" name="Science">
        <title>The genome of the Western clawed frog Xenopus tropicalis.</title>
        <authorList>
            <person name="Hellsten U."/>
            <person name="Harland R.M."/>
            <person name="Gilchrist M.J."/>
            <person name="Hendrix D."/>
            <person name="Jurka J."/>
            <person name="Kapitonov V."/>
            <person name="Ovcharenko I."/>
            <person name="Putnam N.H."/>
            <person name="Shu S."/>
            <person name="Taher L."/>
            <person name="Blitz I.L."/>
            <person name="Blumberg B."/>
            <person name="Dichmann D.S."/>
            <person name="Dubchak I."/>
            <person name="Amaya E."/>
            <person name="Detter J.C."/>
            <person name="Fletcher R."/>
            <person name="Gerhard D.S."/>
            <person name="Goodstein D."/>
            <person name="Graves T."/>
            <person name="Grigoriev I.V."/>
            <person name="Grimwood J."/>
            <person name="Kawashima T."/>
            <person name="Lindquist E."/>
            <person name="Lucas S.M."/>
            <person name="Mead P.E."/>
            <person name="Mitros T."/>
            <person name="Ogino H."/>
            <person name="Ohta Y."/>
            <person name="Poliakov A.V."/>
            <person name="Pollet N."/>
            <person name="Robert J."/>
            <person name="Salamov A."/>
            <person name="Sater A.K."/>
            <person name="Schmutz J."/>
            <person name="Terry A."/>
            <person name="Vize P.D."/>
            <person name="Warren W.C."/>
            <person name="Wells D."/>
            <person name="Wills A."/>
            <person name="Wilson R.K."/>
            <person name="Zimmerman L.B."/>
            <person name="Zorn A.M."/>
            <person name="Grainger R."/>
            <person name="Grammer T."/>
            <person name="Khokha M.K."/>
            <person name="Richardson P.M."/>
            <person name="Rokhsar D.S."/>
        </authorList>
    </citation>
    <scope>NUCLEOTIDE SEQUENCE [LARGE SCALE GENOMIC DNA]</scope>
    <source>
        <strain evidence="1">Nigerian</strain>
    </source>
</reference>
<dbReference type="AlphaFoldDB" id="A0A6I8PW98"/>